<keyword evidence="1" id="KW-0472">Membrane</keyword>
<reference evidence="2" key="2">
    <citation type="journal article" date="2022" name="Sci. Total Environ.">
        <title>Prevalence, transmission, and molecular epidemiology of tet(X)-positive bacteria among humans, animals, and environmental niches in China: An epidemiological, and genomic-based study.</title>
        <authorList>
            <person name="Dong N."/>
            <person name="Zeng Y."/>
            <person name="Cai C."/>
            <person name="Sun C."/>
            <person name="Lu J."/>
            <person name="Liu C."/>
            <person name="Zhou H."/>
            <person name="Sun Q."/>
            <person name="Shu L."/>
            <person name="Wang H."/>
            <person name="Wang Y."/>
            <person name="Wang S."/>
            <person name="Wu C."/>
            <person name="Chan E.W."/>
            <person name="Chen G."/>
            <person name="Shen Z."/>
            <person name="Chen S."/>
            <person name="Zhang R."/>
        </authorList>
    </citation>
    <scope>NUCLEOTIDE SEQUENCE</scope>
    <source>
        <strain evidence="2">R1692</strain>
    </source>
</reference>
<dbReference type="EMBL" id="JACAGK010000002">
    <property type="protein sequence ID" value="MDM1046895.1"/>
    <property type="molecule type" value="Genomic_DNA"/>
</dbReference>
<reference evidence="2" key="1">
    <citation type="submission" date="2020-06" db="EMBL/GenBank/DDBJ databases">
        <authorList>
            <person name="Dong N."/>
        </authorList>
    </citation>
    <scope>NUCLEOTIDE SEQUENCE</scope>
    <source>
        <strain evidence="2">R1692</strain>
    </source>
</reference>
<sequence>MDKKAIYLTRSFPQLMMLMVVMLFVLLTSCPIKSSIKSLAGFPVNTEQGAAKKNSHTFRVLVEQCSVFENSLTHQAGKLSPDAKQMMPIMLFAVAFLFLLAITDRTSKSHYADGDFPNSGRIPIFLKYRKLLI</sequence>
<keyword evidence="1" id="KW-0812">Transmembrane</keyword>
<feature type="transmembrane region" description="Helical" evidence="1">
    <location>
        <begin position="85"/>
        <end position="102"/>
    </location>
</feature>
<feature type="transmembrane region" description="Helical" evidence="1">
    <location>
        <begin position="12"/>
        <end position="34"/>
    </location>
</feature>
<keyword evidence="1" id="KW-1133">Transmembrane helix</keyword>
<evidence type="ECO:0000313" key="2">
    <source>
        <dbReference type="EMBL" id="MDM1046895.1"/>
    </source>
</evidence>
<dbReference type="Proteomes" id="UP001170954">
    <property type="component" value="Unassembled WGS sequence"/>
</dbReference>
<dbReference type="PROSITE" id="PS51257">
    <property type="entry name" value="PROKAR_LIPOPROTEIN"/>
    <property type="match status" value="1"/>
</dbReference>
<keyword evidence="3" id="KW-1185">Reference proteome</keyword>
<dbReference type="RefSeq" id="WP_286650227.1">
    <property type="nucleotide sequence ID" value="NZ_JACAGK010000002.1"/>
</dbReference>
<protein>
    <submittedName>
        <fullName evidence="2">Uncharacterized protein</fullName>
    </submittedName>
</protein>
<accession>A0ABT7NI69</accession>
<comment type="caution">
    <text evidence="2">The sequence shown here is derived from an EMBL/GenBank/DDBJ whole genome shotgun (WGS) entry which is preliminary data.</text>
</comment>
<evidence type="ECO:0000313" key="3">
    <source>
        <dbReference type="Proteomes" id="UP001170954"/>
    </source>
</evidence>
<gene>
    <name evidence="2" type="ORF">HX018_01335</name>
</gene>
<evidence type="ECO:0000256" key="1">
    <source>
        <dbReference type="SAM" id="Phobius"/>
    </source>
</evidence>
<organism evidence="2 3">
    <name type="scientific">Sphingobacterium hotanense</name>
    <dbReference type="NCBI Taxonomy" id="649196"/>
    <lineage>
        <taxon>Bacteria</taxon>
        <taxon>Pseudomonadati</taxon>
        <taxon>Bacteroidota</taxon>
        <taxon>Sphingobacteriia</taxon>
        <taxon>Sphingobacteriales</taxon>
        <taxon>Sphingobacteriaceae</taxon>
        <taxon>Sphingobacterium</taxon>
    </lineage>
</organism>
<name>A0ABT7NI69_9SPHI</name>
<proteinExistence type="predicted"/>